<name>A0ABS1EPY7_9CLOT</name>
<dbReference type="PANTHER" id="PTHR10724">
    <property type="entry name" value="30S RIBOSOMAL PROTEIN S1"/>
    <property type="match status" value="1"/>
</dbReference>
<dbReference type="Gene3D" id="1.10.150.310">
    <property type="entry name" value="Tex RuvX-like domain-like"/>
    <property type="match status" value="1"/>
</dbReference>
<dbReference type="EMBL" id="JAENHN010000037">
    <property type="protein sequence ID" value="MBK1811407.1"/>
    <property type="molecule type" value="Genomic_DNA"/>
</dbReference>
<dbReference type="Gene3D" id="1.10.3500.10">
    <property type="entry name" value="Tex N-terminal region-like"/>
    <property type="match status" value="1"/>
</dbReference>
<dbReference type="PANTHER" id="PTHR10724:SF10">
    <property type="entry name" value="S1 RNA-BINDING DOMAIN-CONTAINING PROTEIN 1"/>
    <property type="match status" value="1"/>
</dbReference>
<dbReference type="RefSeq" id="WP_200269575.1">
    <property type="nucleotide sequence ID" value="NZ_JAENHN010000037.1"/>
</dbReference>
<dbReference type="Pfam" id="PF00575">
    <property type="entry name" value="S1"/>
    <property type="match status" value="1"/>
</dbReference>
<dbReference type="InterPro" id="IPR041692">
    <property type="entry name" value="HHH_9"/>
</dbReference>
<dbReference type="Pfam" id="PF09371">
    <property type="entry name" value="Tex_N"/>
    <property type="match status" value="1"/>
</dbReference>
<dbReference type="InterPro" id="IPR018974">
    <property type="entry name" value="Tex-like_N"/>
</dbReference>
<dbReference type="Pfam" id="PF22706">
    <property type="entry name" value="Tex_central_region"/>
    <property type="match status" value="1"/>
</dbReference>
<dbReference type="Pfam" id="PF16921">
    <property type="entry name" value="Tex_YqgF"/>
    <property type="match status" value="1"/>
</dbReference>
<dbReference type="InterPro" id="IPR012337">
    <property type="entry name" value="RNaseH-like_sf"/>
</dbReference>
<dbReference type="InterPro" id="IPR023319">
    <property type="entry name" value="Tex-like_HTH_dom_sf"/>
</dbReference>
<dbReference type="SUPFAM" id="SSF50249">
    <property type="entry name" value="Nucleic acid-binding proteins"/>
    <property type="match status" value="1"/>
</dbReference>
<dbReference type="Gene3D" id="2.40.50.140">
    <property type="entry name" value="Nucleic acid-binding proteins"/>
    <property type="match status" value="1"/>
</dbReference>
<dbReference type="SUPFAM" id="SSF47781">
    <property type="entry name" value="RuvA domain 2-like"/>
    <property type="match status" value="2"/>
</dbReference>
<dbReference type="Proteomes" id="UP000596739">
    <property type="component" value="Unassembled WGS sequence"/>
</dbReference>
<evidence type="ECO:0000259" key="1">
    <source>
        <dbReference type="PROSITE" id="PS50126"/>
    </source>
</evidence>
<sequence length="719" mass="81119">MNNINVTLAKELNISIEQVENVIKLLDEGNTVPFISRYRKEITGGLSDDVLRKFFERLNYLRNLLDKKNDVVRLIEEQGKLTEELRNQIMNSNTLTEVEDIYRPYKPKKRTRATIAVEKGLKPLAEIILEGNFTGNILEEAEKYVSEDKGVASADEALQGAMDVIGEIISDDADYRKWIRDLVKNEGIIETKGNTSESSPYEMYYEYRESVKTIPSHRILAINRGDKEKFLSVKILINEEKILNYLMRKNLKNNSITDRYIELSVKDSFKRLIFPSIEREIRSELTDIGEQGAIDIFKANLKALLMQAPIKNKIIMGYDPGFRTGCKIAILDDTGKFLDKATVFPTVPRNDVAGTIKVLKELIYKYNVEVISLGNGTASRESEEVIAKLIAEVKKETGKEMFYVIVSEAGASVYSASELAAKEYPDLDVTVRGAISIGRRLQDPLAELVKIDPKAIGVGQYQHDVTQKKLDESLTGIVEDCVNNVGVDLNIATPSLLSYISGINPSIANNIVAFREENGKFTSRKQLLKVKRLGQKAYEQCAGFLRVMESKEPLDNTSVHPESYEVARKLIERLGYSNDDLRNGNLRDIDEKLKEFNLVELAKELSVGLPTLKDIVKEIKKPGRDPREELPKPIFKSGVIDIKDLKPGMMLMGTVRNVSDFGAFVDIGVHQDGLVHKSQMADRFVKHPLDVVKVGDVVEVRILEVDEKRKRISLSMKKE</sequence>
<dbReference type="InterPro" id="IPR055179">
    <property type="entry name" value="Tex-like_central_region"/>
</dbReference>
<comment type="caution">
    <text evidence="2">The sequence shown here is derived from an EMBL/GenBank/DDBJ whole genome shotgun (WGS) entry which is preliminary data.</text>
</comment>
<dbReference type="InterPro" id="IPR023323">
    <property type="entry name" value="Tex-like_dom_sf"/>
</dbReference>
<dbReference type="PROSITE" id="PS50126">
    <property type="entry name" value="S1"/>
    <property type="match status" value="1"/>
</dbReference>
<proteinExistence type="predicted"/>
<accession>A0ABS1EPY7</accession>
<dbReference type="Gene3D" id="1.10.10.650">
    <property type="entry name" value="RuvA domain 2-like"/>
    <property type="match status" value="1"/>
</dbReference>
<dbReference type="SUPFAM" id="SSF53098">
    <property type="entry name" value="Ribonuclease H-like"/>
    <property type="match status" value="1"/>
</dbReference>
<dbReference type="Pfam" id="PF17674">
    <property type="entry name" value="HHH_9"/>
    <property type="match status" value="1"/>
</dbReference>
<organism evidence="2 3">
    <name type="scientific">Clostridium yunnanense</name>
    <dbReference type="NCBI Taxonomy" id="2800325"/>
    <lineage>
        <taxon>Bacteria</taxon>
        <taxon>Bacillati</taxon>
        <taxon>Bacillota</taxon>
        <taxon>Clostridia</taxon>
        <taxon>Eubacteriales</taxon>
        <taxon>Clostridiaceae</taxon>
        <taxon>Clostridium</taxon>
    </lineage>
</organism>
<dbReference type="CDD" id="cd05685">
    <property type="entry name" value="S1_Tex"/>
    <property type="match status" value="1"/>
</dbReference>
<dbReference type="InterPro" id="IPR044146">
    <property type="entry name" value="S1_Tex"/>
</dbReference>
<dbReference type="SMART" id="SM00316">
    <property type="entry name" value="S1"/>
    <property type="match status" value="1"/>
</dbReference>
<dbReference type="InterPro" id="IPR012340">
    <property type="entry name" value="NA-bd_OB-fold"/>
</dbReference>
<reference evidence="3" key="1">
    <citation type="submission" date="2021-01" db="EMBL/GenBank/DDBJ databases">
        <title>Genome public.</title>
        <authorList>
            <person name="Liu C."/>
            <person name="Sun Q."/>
        </authorList>
    </citation>
    <scope>NUCLEOTIDE SEQUENCE [LARGE SCALE GENOMIC DNA]</scope>
    <source>
        <strain evidence="3">YIM B02505</strain>
    </source>
</reference>
<dbReference type="InterPro" id="IPR010994">
    <property type="entry name" value="RuvA_2-like"/>
</dbReference>
<dbReference type="SUPFAM" id="SSF158832">
    <property type="entry name" value="Tex N-terminal region-like"/>
    <property type="match status" value="1"/>
</dbReference>
<dbReference type="SMART" id="SM00732">
    <property type="entry name" value="YqgFc"/>
    <property type="match status" value="1"/>
</dbReference>
<keyword evidence="3" id="KW-1185">Reference proteome</keyword>
<dbReference type="InterPro" id="IPR050437">
    <property type="entry name" value="Ribos_protein_bS1-like"/>
</dbReference>
<dbReference type="Pfam" id="PF12836">
    <property type="entry name" value="HHH_3"/>
    <property type="match status" value="1"/>
</dbReference>
<dbReference type="Gene3D" id="3.30.420.140">
    <property type="entry name" value="YqgF/RNase H-like domain"/>
    <property type="match status" value="1"/>
</dbReference>
<dbReference type="InterPro" id="IPR003029">
    <property type="entry name" value="S1_domain"/>
</dbReference>
<feature type="domain" description="S1 motif" evidence="1">
    <location>
        <begin position="648"/>
        <end position="717"/>
    </location>
</feature>
<protein>
    <submittedName>
        <fullName evidence="2">RNA-binding transcriptional accessory protein</fullName>
    </submittedName>
</protein>
<evidence type="ECO:0000313" key="2">
    <source>
        <dbReference type="EMBL" id="MBK1811407.1"/>
    </source>
</evidence>
<dbReference type="InterPro" id="IPR032639">
    <property type="entry name" value="Tex_YqgF"/>
</dbReference>
<gene>
    <name evidence="2" type="ORF">JHL18_12300</name>
</gene>
<evidence type="ECO:0000313" key="3">
    <source>
        <dbReference type="Proteomes" id="UP000596739"/>
    </source>
</evidence>
<dbReference type="InterPro" id="IPR006641">
    <property type="entry name" value="YqgF/RNaseH-like_dom"/>
</dbReference>
<dbReference type="InterPro" id="IPR037027">
    <property type="entry name" value="YqgF/RNaseH-like_dom_sf"/>
</dbReference>